<dbReference type="SUPFAM" id="SSF55394">
    <property type="entry name" value="Bactericidal permeability-increasing protein, BPI"/>
    <property type="match status" value="1"/>
</dbReference>
<dbReference type="Gene3D" id="3.15.10.10">
    <property type="entry name" value="Bactericidal permeability-increasing protein, domain 1"/>
    <property type="match status" value="1"/>
</dbReference>
<reference evidence="1" key="1">
    <citation type="submission" date="2022-03" db="EMBL/GenBank/DDBJ databases">
        <title>Draft genome sequence of Aduncisulcus paluster, a free-living microaerophilic Fornicata.</title>
        <authorList>
            <person name="Yuyama I."/>
            <person name="Kume K."/>
            <person name="Tamura T."/>
            <person name="Inagaki Y."/>
            <person name="Hashimoto T."/>
        </authorList>
    </citation>
    <scope>NUCLEOTIDE SEQUENCE</scope>
    <source>
        <strain evidence="1">NY0171</strain>
    </source>
</reference>
<keyword evidence="2" id="KW-1185">Reference proteome</keyword>
<dbReference type="PANTHER" id="PTHR10504">
    <property type="entry name" value="BACTERICIDAL PERMEABILITY-INCREASING BPI PROTEIN-RELATED"/>
    <property type="match status" value="1"/>
</dbReference>
<sequence>MTLDAINIYCDMFKEAIVQSMSEMSIPNTSFTLQTPIGTIAFDLNDGAFTTFYIGDVDLGFSDGIGITAKATDLEIRLTFQWDFKQKSFPYMSDGGELDVSISDAYFYLIVNVTAGDDGLQTLKVVEDEFNISSLSIVMHGNMEELYSAIIGAMTDSLTYLLESTVEAALQMTLETMVNAAIRNGPTCKQVVNGDVTSGLDERLVSDPVFTAQYMSMPYSYVWVQSNTPLYTRQYENNIPDVVGSNGLQRIYDLDYVDSLIWIFYYQDVFSYQGDIQSSSLEVLVASGQEIEGMCFTDDDSCQSRLSWNALELPQSSLIASAVELAFSGSISIDQKASTDSEWTTVVSANASIVFVTFPVYSQDSNAIFFDFDIYTCSIDEVLVGAGTVNPLGLQLVYLLFTSAQFVPALSSFASQFCIENIVIGNGYMCNEVAFYGDNYVALIGDVCINSVSLDSDPNQYPYSSSVISSTDSSNSSTICSDFLG</sequence>
<protein>
    <submittedName>
        <fullName evidence="1">BPI/LBP/Plunc family like protein</fullName>
    </submittedName>
</protein>
<dbReference type="Proteomes" id="UP001057375">
    <property type="component" value="Unassembled WGS sequence"/>
</dbReference>
<name>A0ABQ5KSL7_9EUKA</name>
<evidence type="ECO:0000313" key="1">
    <source>
        <dbReference type="EMBL" id="GKT35457.1"/>
    </source>
</evidence>
<gene>
    <name evidence="1" type="ORF">ADUPG1_008615</name>
</gene>
<dbReference type="PANTHER" id="PTHR10504:SF131">
    <property type="entry name" value="BPI2 DOMAIN-CONTAINING PROTEIN"/>
    <property type="match status" value="1"/>
</dbReference>
<proteinExistence type="predicted"/>
<dbReference type="EMBL" id="BQXS01010993">
    <property type="protein sequence ID" value="GKT35457.1"/>
    <property type="molecule type" value="Genomic_DNA"/>
</dbReference>
<accession>A0ABQ5KSL7</accession>
<dbReference type="InterPro" id="IPR017943">
    <property type="entry name" value="Bactericidal_perm-incr_a/b_dom"/>
</dbReference>
<dbReference type="InterPro" id="IPR032942">
    <property type="entry name" value="BPI/LBP/Plunc"/>
</dbReference>
<organism evidence="1 2">
    <name type="scientific">Aduncisulcus paluster</name>
    <dbReference type="NCBI Taxonomy" id="2918883"/>
    <lineage>
        <taxon>Eukaryota</taxon>
        <taxon>Metamonada</taxon>
        <taxon>Carpediemonas-like organisms</taxon>
        <taxon>Aduncisulcus</taxon>
    </lineage>
</organism>
<comment type="caution">
    <text evidence="1">The sequence shown here is derived from an EMBL/GenBank/DDBJ whole genome shotgun (WGS) entry which is preliminary data.</text>
</comment>
<evidence type="ECO:0000313" key="2">
    <source>
        <dbReference type="Proteomes" id="UP001057375"/>
    </source>
</evidence>